<name>A0A6N6VJD7_9HYPH</name>
<dbReference type="SUPFAM" id="SSF50630">
    <property type="entry name" value="Acid proteases"/>
    <property type="match status" value="1"/>
</dbReference>
<dbReference type="EC" id="3.4.23.-" evidence="2"/>
<dbReference type="InterPro" id="IPR034122">
    <property type="entry name" value="Retropepsin-like_bacterial"/>
</dbReference>
<dbReference type="AlphaFoldDB" id="A0A6N6VJD7"/>
<dbReference type="Pfam" id="PF13975">
    <property type="entry name" value="gag-asp_proteas"/>
    <property type="match status" value="1"/>
</dbReference>
<dbReference type="EMBL" id="WESC01000003">
    <property type="protein sequence ID" value="KAB7741528.1"/>
    <property type="molecule type" value="Genomic_DNA"/>
</dbReference>
<dbReference type="Gene3D" id="2.40.70.10">
    <property type="entry name" value="Acid Proteases"/>
    <property type="match status" value="1"/>
</dbReference>
<dbReference type="GO" id="GO:0004190">
    <property type="term" value="F:aspartic-type endopeptidase activity"/>
    <property type="evidence" value="ECO:0007669"/>
    <property type="project" value="InterPro"/>
</dbReference>
<dbReference type="RefSeq" id="WP_152214831.1">
    <property type="nucleotide sequence ID" value="NZ_WESC01000003.1"/>
</dbReference>
<gene>
    <name evidence="2" type="ORF">F2P47_03730</name>
</gene>
<feature type="transmembrane region" description="Helical" evidence="1">
    <location>
        <begin position="64"/>
        <end position="85"/>
    </location>
</feature>
<keyword evidence="1" id="KW-0472">Membrane</keyword>
<dbReference type="CDD" id="cd05483">
    <property type="entry name" value="retropepsin_like_bacteria"/>
    <property type="match status" value="1"/>
</dbReference>
<reference evidence="2 3" key="1">
    <citation type="submission" date="2019-09" db="EMBL/GenBank/DDBJ databases">
        <title>Parvibaculum sedimenti sp. nov., isolated from sediment.</title>
        <authorList>
            <person name="Wang Y."/>
        </authorList>
    </citation>
    <scope>NUCLEOTIDE SEQUENCE [LARGE SCALE GENOMIC DNA]</scope>
    <source>
        <strain evidence="2 3">HXT-9</strain>
    </source>
</reference>
<dbReference type="GO" id="GO:0006508">
    <property type="term" value="P:proteolysis"/>
    <property type="evidence" value="ECO:0007669"/>
    <property type="project" value="UniProtKB-KW"/>
</dbReference>
<keyword evidence="1" id="KW-1133">Transmembrane helix</keyword>
<dbReference type="Proteomes" id="UP000468901">
    <property type="component" value="Unassembled WGS sequence"/>
</dbReference>
<keyword evidence="2" id="KW-0645">Protease</keyword>
<sequence>MRDNRWTWAALVLLAVVALLFFLNSRFPGVLADEDRKMRLIYGLTWLTLILGSVIVGWRGPAGLALKQALAWLAIALILVVTYSYREDFMDLGGTLAQRAMGELVPSQPVETAPGVVYLARDLSGHFAADALVNGTHVHFMVDTGATDVALTASDAERLGFDLSKLAYTVPYSTANGTIMAARVTLDEIDIAGIKVRNVKASVSRDGLGQSLLGMSFLNELRGFEFQGNRLVLRE</sequence>
<evidence type="ECO:0000313" key="2">
    <source>
        <dbReference type="EMBL" id="KAB7741528.1"/>
    </source>
</evidence>
<accession>A0A6N6VJD7</accession>
<evidence type="ECO:0000313" key="3">
    <source>
        <dbReference type="Proteomes" id="UP000468901"/>
    </source>
</evidence>
<keyword evidence="3" id="KW-1185">Reference proteome</keyword>
<feature type="transmembrane region" description="Helical" evidence="1">
    <location>
        <begin position="39"/>
        <end position="58"/>
    </location>
</feature>
<dbReference type="NCBIfam" id="TIGR02281">
    <property type="entry name" value="clan_AA_DTGA"/>
    <property type="match status" value="1"/>
</dbReference>
<dbReference type="InterPro" id="IPR001969">
    <property type="entry name" value="Aspartic_peptidase_AS"/>
</dbReference>
<proteinExistence type="predicted"/>
<organism evidence="2 3">
    <name type="scientific">Parvibaculum sedimenti</name>
    <dbReference type="NCBI Taxonomy" id="2608632"/>
    <lineage>
        <taxon>Bacteria</taxon>
        <taxon>Pseudomonadati</taxon>
        <taxon>Pseudomonadota</taxon>
        <taxon>Alphaproteobacteria</taxon>
        <taxon>Hyphomicrobiales</taxon>
        <taxon>Parvibaculaceae</taxon>
        <taxon>Parvibaculum</taxon>
    </lineage>
</organism>
<keyword evidence="2" id="KW-0378">Hydrolase</keyword>
<keyword evidence="1" id="KW-0812">Transmembrane</keyword>
<dbReference type="InterPro" id="IPR021109">
    <property type="entry name" value="Peptidase_aspartic_dom_sf"/>
</dbReference>
<evidence type="ECO:0000256" key="1">
    <source>
        <dbReference type="SAM" id="Phobius"/>
    </source>
</evidence>
<protein>
    <submittedName>
        <fullName evidence="2">TIGR02281 family clan AA aspartic protease</fullName>
        <ecNumber evidence="2">3.4.23.-</ecNumber>
    </submittedName>
</protein>
<dbReference type="InterPro" id="IPR011969">
    <property type="entry name" value="Clan_AA_Asp_peptidase_C"/>
</dbReference>
<feature type="transmembrane region" description="Helical" evidence="1">
    <location>
        <begin position="6"/>
        <end position="27"/>
    </location>
</feature>
<comment type="caution">
    <text evidence="2">The sequence shown here is derived from an EMBL/GenBank/DDBJ whole genome shotgun (WGS) entry which is preliminary data.</text>
</comment>
<dbReference type="PROSITE" id="PS00141">
    <property type="entry name" value="ASP_PROTEASE"/>
    <property type="match status" value="1"/>
</dbReference>